<evidence type="ECO:0000313" key="1">
    <source>
        <dbReference type="EMBL" id="EOY20826.1"/>
    </source>
</evidence>
<dbReference type="EMBL" id="CM001881">
    <property type="protein sequence ID" value="EOY20826.1"/>
    <property type="molecule type" value="Genomic_DNA"/>
</dbReference>
<evidence type="ECO:0000313" key="2">
    <source>
        <dbReference type="Proteomes" id="UP000026915"/>
    </source>
</evidence>
<protein>
    <submittedName>
        <fullName evidence="1">Uncharacterized protein</fullName>
    </submittedName>
</protein>
<organism evidence="1 2">
    <name type="scientific">Theobroma cacao</name>
    <name type="common">Cacao</name>
    <name type="synonym">Cocoa</name>
    <dbReference type="NCBI Taxonomy" id="3641"/>
    <lineage>
        <taxon>Eukaryota</taxon>
        <taxon>Viridiplantae</taxon>
        <taxon>Streptophyta</taxon>
        <taxon>Embryophyta</taxon>
        <taxon>Tracheophyta</taxon>
        <taxon>Spermatophyta</taxon>
        <taxon>Magnoliopsida</taxon>
        <taxon>eudicotyledons</taxon>
        <taxon>Gunneridae</taxon>
        <taxon>Pentapetalae</taxon>
        <taxon>rosids</taxon>
        <taxon>malvids</taxon>
        <taxon>Malvales</taxon>
        <taxon>Malvaceae</taxon>
        <taxon>Byttnerioideae</taxon>
        <taxon>Theobroma</taxon>
    </lineage>
</organism>
<dbReference type="InParanoid" id="A0A061FUC1"/>
<name>A0A061FUC1_THECC</name>
<proteinExistence type="predicted"/>
<sequence length="73" mass="8535">MGMKENLRQSKANYPNYPCRDLGREKCQNLYIEFGIRRDSPNSQAQCLLWVSDSGFGHILFLHGLWTEMPRTD</sequence>
<gene>
    <name evidence="1" type="ORF">TCM_012167</name>
</gene>
<dbReference type="Proteomes" id="UP000026915">
    <property type="component" value="Chromosome 3"/>
</dbReference>
<dbReference type="HOGENOM" id="CLU_2709817_0_0_1"/>
<accession>A0A061FUC1</accession>
<keyword evidence="2" id="KW-1185">Reference proteome</keyword>
<reference evidence="1 2" key="1">
    <citation type="journal article" date="2013" name="Genome Biol.">
        <title>The genome sequence of the most widely cultivated cacao type and its use to identify candidate genes regulating pod color.</title>
        <authorList>
            <person name="Motamayor J.C."/>
            <person name="Mockaitis K."/>
            <person name="Schmutz J."/>
            <person name="Haiminen N."/>
            <person name="Iii D.L."/>
            <person name="Cornejo O."/>
            <person name="Findley S.D."/>
            <person name="Zheng P."/>
            <person name="Utro F."/>
            <person name="Royaert S."/>
            <person name="Saski C."/>
            <person name="Jenkins J."/>
            <person name="Podicheti R."/>
            <person name="Zhao M."/>
            <person name="Scheffler B.E."/>
            <person name="Stack J.C."/>
            <person name="Feltus F.A."/>
            <person name="Mustiga G.M."/>
            <person name="Amores F."/>
            <person name="Phillips W."/>
            <person name="Marelli J.P."/>
            <person name="May G.D."/>
            <person name="Shapiro H."/>
            <person name="Ma J."/>
            <person name="Bustamante C.D."/>
            <person name="Schnell R.J."/>
            <person name="Main D."/>
            <person name="Gilbert D."/>
            <person name="Parida L."/>
            <person name="Kuhn D.N."/>
        </authorList>
    </citation>
    <scope>NUCLEOTIDE SEQUENCE [LARGE SCALE GENOMIC DNA]</scope>
    <source>
        <strain evidence="2">cv. Matina 1-6</strain>
    </source>
</reference>
<dbReference type="AlphaFoldDB" id="A0A061FUC1"/>
<dbReference type="Gramene" id="EOY20826">
    <property type="protein sequence ID" value="EOY20826"/>
    <property type="gene ID" value="TCM_012167"/>
</dbReference>